<sequence>MRIILISRIADVTEAGFTGGTPRFSEAELCQDLGLTAPKERRILLTFGGLGLSQIPYEGLKNFPDWQFLTFDRAAPDLPNLINITDHHVRPVDLMPACDRVISKPGYSTFSEACCTETPLVTITRDDFAEAPVLVREVQHYLPHQILSPVEFFASEWEFLRQPMQPATGDRPLDKTGNQTIAQAVVEFFARS</sequence>
<dbReference type="PANTHER" id="PTHR38134">
    <property type="entry name" value="SLR1395 PROTEIN"/>
    <property type="match status" value="1"/>
</dbReference>
<dbReference type="AlphaFoldDB" id="A0A7C3KFI0"/>
<dbReference type="InterPro" id="IPR053205">
    <property type="entry name" value="GHMP_kinase_L-arabinokinase"/>
</dbReference>
<evidence type="ECO:0000313" key="1">
    <source>
        <dbReference type="EMBL" id="HFM98022.1"/>
    </source>
</evidence>
<accession>A0A7C3KFI0</accession>
<dbReference type="Gene3D" id="3.40.50.2000">
    <property type="entry name" value="Glycogen Phosphorylase B"/>
    <property type="match status" value="1"/>
</dbReference>
<dbReference type="EMBL" id="DSRU01000138">
    <property type="protein sequence ID" value="HFM98022.1"/>
    <property type="molecule type" value="Genomic_DNA"/>
</dbReference>
<reference evidence="1" key="1">
    <citation type="journal article" date="2020" name="mSystems">
        <title>Genome- and Community-Level Interaction Insights into Carbon Utilization and Element Cycling Functions of Hydrothermarchaeota in Hydrothermal Sediment.</title>
        <authorList>
            <person name="Zhou Z."/>
            <person name="Liu Y."/>
            <person name="Xu W."/>
            <person name="Pan J."/>
            <person name="Luo Z.H."/>
            <person name="Li M."/>
        </authorList>
    </citation>
    <scope>NUCLEOTIDE SEQUENCE [LARGE SCALE GENOMIC DNA]</scope>
    <source>
        <strain evidence="1">SpSt-418</strain>
    </source>
</reference>
<comment type="caution">
    <text evidence="1">The sequence shown here is derived from an EMBL/GenBank/DDBJ whole genome shotgun (WGS) entry which is preliminary data.</text>
</comment>
<evidence type="ECO:0008006" key="2">
    <source>
        <dbReference type="Google" id="ProtNLM"/>
    </source>
</evidence>
<protein>
    <recommendedName>
        <fullName evidence="2">Glycosyl transferase family 28 C-terminal domain-containing protein</fullName>
    </recommendedName>
</protein>
<gene>
    <name evidence="1" type="ORF">ENR64_09765</name>
</gene>
<dbReference type="PANTHER" id="PTHR38134:SF2">
    <property type="entry name" value="GALACTOKINASE"/>
    <property type="match status" value="1"/>
</dbReference>
<name>A0A7C3KFI0_9CYAN</name>
<proteinExistence type="predicted"/>
<organism evidence="1">
    <name type="scientific">Oscillatoriales cyanobacterium SpSt-418</name>
    <dbReference type="NCBI Taxonomy" id="2282169"/>
    <lineage>
        <taxon>Bacteria</taxon>
        <taxon>Bacillati</taxon>
        <taxon>Cyanobacteriota</taxon>
        <taxon>Cyanophyceae</taxon>
        <taxon>Oscillatoriophycideae</taxon>
        <taxon>Oscillatoriales</taxon>
    </lineage>
</organism>